<comment type="caution">
    <text evidence="4">The sequence shown here is derived from an EMBL/GenBank/DDBJ whole genome shotgun (WGS) entry which is preliminary data.</text>
</comment>
<protein>
    <submittedName>
        <fullName evidence="4">Cbb3-type cytochrome c oxidase subunit I</fullName>
    </submittedName>
</protein>
<evidence type="ECO:0000313" key="5">
    <source>
        <dbReference type="Proteomes" id="UP001196980"/>
    </source>
</evidence>
<organism evidence="4 5">
    <name type="scientific">Candidatus Magnetobacterium casense</name>
    <dbReference type="NCBI Taxonomy" id="1455061"/>
    <lineage>
        <taxon>Bacteria</taxon>
        <taxon>Pseudomonadati</taxon>
        <taxon>Nitrospirota</taxon>
        <taxon>Thermodesulfovibrionia</taxon>
        <taxon>Thermodesulfovibrionales</taxon>
        <taxon>Candidatus Magnetobacteriaceae</taxon>
        <taxon>Candidatus Magnetobacterium</taxon>
    </lineage>
</organism>
<accession>A0ABS6RVE5</accession>
<reference evidence="4 5" key="1">
    <citation type="journal article" date="2020" name="J Geophys Res Biogeosci">
        <title>Magnetotaxis as an Adaptation to Enable Bacterial Shuttling of Microbial Sulfur and Sulfur Cycling Across Aquatic Oxic#Anoxic Interfaces.</title>
        <authorList>
            <person name="Li J."/>
            <person name="Liu P."/>
            <person name="Wang J."/>
            <person name="Roberts A.P."/>
            <person name="Pan Y."/>
        </authorList>
    </citation>
    <scope>NUCLEOTIDE SEQUENCE [LARGE SCALE GENOMIC DNA]</scope>
    <source>
        <strain evidence="4 5">MYR-1_YQ</strain>
    </source>
</reference>
<keyword evidence="2" id="KW-0472">Membrane</keyword>
<feature type="domain" description="Cytochrome oxidase subunit I profile" evidence="3">
    <location>
        <begin position="1"/>
        <end position="420"/>
    </location>
</feature>
<dbReference type="Proteomes" id="UP001196980">
    <property type="component" value="Unassembled WGS sequence"/>
</dbReference>
<keyword evidence="1" id="KW-0249">Electron transport</keyword>
<feature type="transmembrane region" description="Helical" evidence="2">
    <location>
        <begin position="167"/>
        <end position="185"/>
    </location>
</feature>
<name>A0ABS6RVE5_9BACT</name>
<keyword evidence="5" id="KW-1185">Reference proteome</keyword>
<feature type="transmembrane region" description="Helical" evidence="2">
    <location>
        <begin position="234"/>
        <end position="255"/>
    </location>
</feature>
<sequence>MKYQSQKVATYFFTYAVVLFLVQVIVGVIAAVQFIAPDILPLKFNITRTLHINALVVWLLVGLMGATYYVVPEESERELWSVPLAMFQFWATVGAIGAVVVGFIIQGFFPQANITVLGTHLLSEGREYIEAPRWADWLIALSAILFMVNCAMTMIKGKRWTGINGTLLGGLAFMTLMYLPGMFYVKSMVKDQYWWWWVVHLWVEGAWEVIAGALLAFMLLKVTNAHREVLEKWMYIEVFLVLFTGILGTGHHYYWIGTPGYWLWIGGIFSSLEPIPLLIMVWDAFRTTRQHRVISNKLGLFYAVAHAIFNFVGAGLWGVVHTLPSVNKWTHGTQLTTAHGHLAFYGAYVLLVVAIIYITLPHLRGVKEFDSSRGYRSFWWMTISMVMIALTITGAGMVQIYMERLLGLDYVSVKNNFNFWFWVWRAIFGVGFLYDTWLLVLDFFKLGREPVKAHSAIRLEVEPVSR</sequence>
<evidence type="ECO:0000256" key="1">
    <source>
        <dbReference type="ARBA" id="ARBA00022660"/>
    </source>
</evidence>
<evidence type="ECO:0000313" key="4">
    <source>
        <dbReference type="EMBL" id="MBV6340417.1"/>
    </source>
</evidence>
<dbReference type="InterPro" id="IPR023616">
    <property type="entry name" value="Cyt_c_oxase-like_su1_dom"/>
</dbReference>
<keyword evidence="2" id="KW-0812">Transmembrane</keyword>
<feature type="transmembrane region" description="Helical" evidence="2">
    <location>
        <begin position="340"/>
        <end position="358"/>
    </location>
</feature>
<feature type="transmembrane region" description="Helical" evidence="2">
    <location>
        <begin position="137"/>
        <end position="155"/>
    </location>
</feature>
<dbReference type="EMBL" id="JABXWD010000022">
    <property type="protein sequence ID" value="MBV6340417.1"/>
    <property type="molecule type" value="Genomic_DNA"/>
</dbReference>
<feature type="transmembrane region" description="Helical" evidence="2">
    <location>
        <begin position="300"/>
        <end position="320"/>
    </location>
</feature>
<feature type="transmembrane region" description="Helical" evidence="2">
    <location>
        <begin position="205"/>
        <end position="222"/>
    </location>
</feature>
<dbReference type="PANTHER" id="PTHR10422">
    <property type="entry name" value="CYTOCHROME C OXIDASE SUBUNIT 1"/>
    <property type="match status" value="1"/>
</dbReference>
<dbReference type="PANTHER" id="PTHR10422:SF43">
    <property type="entry name" value="NITRIC OXIDE REDUCTASE SUBUNIT B"/>
    <property type="match status" value="1"/>
</dbReference>
<evidence type="ECO:0000256" key="2">
    <source>
        <dbReference type="SAM" id="Phobius"/>
    </source>
</evidence>
<keyword evidence="1" id="KW-0679">Respiratory chain</keyword>
<dbReference type="PROSITE" id="PS50855">
    <property type="entry name" value="COX1"/>
    <property type="match status" value="1"/>
</dbReference>
<proteinExistence type="predicted"/>
<evidence type="ECO:0000259" key="3">
    <source>
        <dbReference type="PROSITE" id="PS50855"/>
    </source>
</evidence>
<feature type="transmembrane region" description="Helical" evidence="2">
    <location>
        <begin position="378"/>
        <end position="402"/>
    </location>
</feature>
<dbReference type="Pfam" id="PF00115">
    <property type="entry name" value="COX1"/>
    <property type="match status" value="1"/>
</dbReference>
<keyword evidence="1" id="KW-0813">Transport</keyword>
<feature type="transmembrane region" description="Helical" evidence="2">
    <location>
        <begin position="422"/>
        <end position="444"/>
    </location>
</feature>
<dbReference type="RefSeq" id="WP_218251038.1">
    <property type="nucleotide sequence ID" value="NZ_JABXWD010000022.1"/>
</dbReference>
<dbReference type="InterPro" id="IPR000883">
    <property type="entry name" value="Cyt_C_Oxase_1"/>
</dbReference>
<feature type="transmembrane region" description="Helical" evidence="2">
    <location>
        <begin position="261"/>
        <end position="279"/>
    </location>
</feature>
<feature type="transmembrane region" description="Helical" evidence="2">
    <location>
        <begin position="50"/>
        <end position="71"/>
    </location>
</feature>
<feature type="transmembrane region" description="Helical" evidence="2">
    <location>
        <begin position="83"/>
        <end position="109"/>
    </location>
</feature>
<feature type="transmembrane region" description="Helical" evidence="2">
    <location>
        <begin position="12"/>
        <end position="35"/>
    </location>
</feature>
<keyword evidence="2" id="KW-1133">Transmembrane helix</keyword>
<gene>
    <name evidence="4" type="ORF">HWQ67_02350</name>
</gene>